<keyword evidence="3" id="KW-0547">Nucleotide-binding</keyword>
<sequence length="560" mass="62086">MPIKAHLQVPIPQVPLPTYLFTSPSAPLSDKPTFIDVDRPETHYLTKRTYRQWSKRIAAGLQATGLKPGDRVLLFSGNTLFFPCVIMGVIMAGGIFTGANPSYVARELAYQLQDSGARFLIAAEGSFDTAIEAARIAGLKDEQIFTFDDGQATFDGTGKDRGSIRHWSKLVASPELGDRLVWEELGTEEEANRTIALNYSSGTTGMAKGVEITHRNYIANIEQVFFMMKGDPEYQSKTTRARWLCFLPLYHAYAQTVFTVLAPIREVQVYLMQKFDFLQMLQIVEKFRITDLWLVPPIVVAMVKHPATKKFDLSSVERAASGAAPLGKEICMGFEKLWDGRVNIKQGWGMTELTCAATGWKSNAISTSASVGQVNPNCEIKIVRDERGLEEVKHGERGELWVRGPVVMKGYWNKPAATKETLVDGWLRTGDIGFVDKDGFFYIVDRMKELIKVKGNQVAPAELEALLLDHPAIADVAVIGVEMDGDEAPRAYVVLKEGKTTTADDIVTFLDSKVSKHKRLKAGARFVNAIPKNPSGKILRKILRDQAKAETQKVALAAKL</sequence>
<evidence type="ECO:0000256" key="5">
    <source>
        <dbReference type="SAM" id="Phobius"/>
    </source>
</evidence>
<dbReference type="CDD" id="cd05911">
    <property type="entry name" value="Firefly_Luc_like"/>
    <property type="match status" value="1"/>
</dbReference>
<dbReference type="InterPro" id="IPR020845">
    <property type="entry name" value="AMP-binding_CS"/>
</dbReference>
<dbReference type="Pfam" id="PF13193">
    <property type="entry name" value="AMP-binding_C"/>
    <property type="match status" value="1"/>
</dbReference>
<keyword evidence="8" id="KW-0436">Ligase</keyword>
<dbReference type="Gene3D" id="3.30.300.30">
    <property type="match status" value="1"/>
</dbReference>
<evidence type="ECO:0000313" key="8">
    <source>
        <dbReference type="EMBL" id="KAF2838238.1"/>
    </source>
</evidence>
<gene>
    <name evidence="8" type="ORF">M501DRAFT_1011847</name>
</gene>
<dbReference type="FunFam" id="3.30.300.30:FF:000007">
    <property type="entry name" value="4-coumarate--CoA ligase 2"/>
    <property type="match status" value="1"/>
</dbReference>
<evidence type="ECO:0000256" key="4">
    <source>
        <dbReference type="ARBA" id="ARBA00022840"/>
    </source>
</evidence>
<dbReference type="AlphaFoldDB" id="A0A9P4S8X2"/>
<evidence type="ECO:0000259" key="7">
    <source>
        <dbReference type="Pfam" id="PF13193"/>
    </source>
</evidence>
<protein>
    <submittedName>
        <fullName evidence="8">4-coumarate-CoA ligase 2</fullName>
    </submittedName>
</protein>
<dbReference type="InterPro" id="IPR042099">
    <property type="entry name" value="ANL_N_sf"/>
</dbReference>
<comment type="similarity">
    <text evidence="2">Belongs to the ATP-dependent AMP-binding enzyme family.</text>
</comment>
<dbReference type="Pfam" id="PF00501">
    <property type="entry name" value="AMP-binding"/>
    <property type="match status" value="1"/>
</dbReference>
<dbReference type="SUPFAM" id="SSF56801">
    <property type="entry name" value="Acetyl-CoA synthetase-like"/>
    <property type="match status" value="1"/>
</dbReference>
<dbReference type="PROSITE" id="PS00455">
    <property type="entry name" value="AMP_BINDING"/>
    <property type="match status" value="1"/>
</dbReference>
<feature type="domain" description="AMP-dependent synthetase/ligase" evidence="6">
    <location>
        <begin position="30"/>
        <end position="412"/>
    </location>
</feature>
<dbReference type="PANTHER" id="PTHR24096:SF424">
    <property type="entry name" value="ACETYL-COA SYNTHETASE-LIKE PROTEIN-RELATED"/>
    <property type="match status" value="1"/>
</dbReference>
<evidence type="ECO:0000259" key="6">
    <source>
        <dbReference type="Pfam" id="PF00501"/>
    </source>
</evidence>
<organism evidence="8 9">
    <name type="scientific">Patellaria atrata CBS 101060</name>
    <dbReference type="NCBI Taxonomy" id="1346257"/>
    <lineage>
        <taxon>Eukaryota</taxon>
        <taxon>Fungi</taxon>
        <taxon>Dikarya</taxon>
        <taxon>Ascomycota</taxon>
        <taxon>Pezizomycotina</taxon>
        <taxon>Dothideomycetes</taxon>
        <taxon>Dothideomycetes incertae sedis</taxon>
        <taxon>Patellariales</taxon>
        <taxon>Patellariaceae</taxon>
        <taxon>Patellaria</taxon>
    </lineage>
</organism>
<name>A0A9P4S8X2_9PEZI</name>
<dbReference type="Proteomes" id="UP000799429">
    <property type="component" value="Unassembled WGS sequence"/>
</dbReference>
<dbReference type="InterPro" id="IPR045851">
    <property type="entry name" value="AMP-bd_C_sf"/>
</dbReference>
<dbReference type="InterPro" id="IPR000873">
    <property type="entry name" value="AMP-dep_synth/lig_dom"/>
</dbReference>
<evidence type="ECO:0000256" key="2">
    <source>
        <dbReference type="ARBA" id="ARBA00006432"/>
    </source>
</evidence>
<comment type="caution">
    <text evidence="8">The sequence shown here is derived from an EMBL/GenBank/DDBJ whole genome shotgun (WGS) entry which is preliminary data.</text>
</comment>
<feature type="transmembrane region" description="Helical" evidence="5">
    <location>
        <begin position="72"/>
        <end position="96"/>
    </location>
</feature>
<dbReference type="PANTHER" id="PTHR24096">
    <property type="entry name" value="LONG-CHAIN-FATTY-ACID--COA LIGASE"/>
    <property type="match status" value="1"/>
</dbReference>
<keyword evidence="9" id="KW-1185">Reference proteome</keyword>
<evidence type="ECO:0000256" key="1">
    <source>
        <dbReference type="ARBA" id="ARBA00004924"/>
    </source>
</evidence>
<dbReference type="GO" id="GO:0016405">
    <property type="term" value="F:CoA-ligase activity"/>
    <property type="evidence" value="ECO:0007669"/>
    <property type="project" value="TreeGrafter"/>
</dbReference>
<accession>A0A9P4S8X2</accession>
<comment type="pathway">
    <text evidence="1">Siderophore biosynthesis.</text>
</comment>
<dbReference type="OrthoDB" id="6509636at2759"/>
<keyword evidence="5" id="KW-0472">Membrane</keyword>
<keyword evidence="5" id="KW-1133">Transmembrane helix</keyword>
<dbReference type="GO" id="GO:0005524">
    <property type="term" value="F:ATP binding"/>
    <property type="evidence" value="ECO:0007669"/>
    <property type="project" value="UniProtKB-KW"/>
</dbReference>
<proteinExistence type="inferred from homology"/>
<keyword evidence="4" id="KW-0067">ATP-binding</keyword>
<keyword evidence="5" id="KW-0812">Transmembrane</keyword>
<evidence type="ECO:0000313" key="9">
    <source>
        <dbReference type="Proteomes" id="UP000799429"/>
    </source>
</evidence>
<dbReference type="InterPro" id="IPR025110">
    <property type="entry name" value="AMP-bd_C"/>
</dbReference>
<reference evidence="8" key="1">
    <citation type="journal article" date="2020" name="Stud. Mycol.">
        <title>101 Dothideomycetes genomes: a test case for predicting lifestyles and emergence of pathogens.</title>
        <authorList>
            <person name="Haridas S."/>
            <person name="Albert R."/>
            <person name="Binder M."/>
            <person name="Bloem J."/>
            <person name="Labutti K."/>
            <person name="Salamov A."/>
            <person name="Andreopoulos B."/>
            <person name="Baker S."/>
            <person name="Barry K."/>
            <person name="Bills G."/>
            <person name="Bluhm B."/>
            <person name="Cannon C."/>
            <person name="Castanera R."/>
            <person name="Culley D."/>
            <person name="Daum C."/>
            <person name="Ezra D."/>
            <person name="Gonzalez J."/>
            <person name="Henrissat B."/>
            <person name="Kuo A."/>
            <person name="Liang C."/>
            <person name="Lipzen A."/>
            <person name="Lutzoni F."/>
            <person name="Magnuson J."/>
            <person name="Mondo S."/>
            <person name="Nolan M."/>
            <person name="Ohm R."/>
            <person name="Pangilinan J."/>
            <person name="Park H.-J."/>
            <person name="Ramirez L."/>
            <person name="Alfaro M."/>
            <person name="Sun H."/>
            <person name="Tritt A."/>
            <person name="Yoshinaga Y."/>
            <person name="Zwiers L.-H."/>
            <person name="Turgeon B."/>
            <person name="Goodwin S."/>
            <person name="Spatafora J."/>
            <person name="Crous P."/>
            <person name="Grigoriev I."/>
        </authorList>
    </citation>
    <scope>NUCLEOTIDE SEQUENCE</scope>
    <source>
        <strain evidence="8">CBS 101060</strain>
    </source>
</reference>
<dbReference type="Gene3D" id="3.40.50.12780">
    <property type="entry name" value="N-terminal domain of ligase-like"/>
    <property type="match status" value="1"/>
</dbReference>
<feature type="domain" description="AMP-binding enzyme C-terminal" evidence="7">
    <location>
        <begin position="462"/>
        <end position="537"/>
    </location>
</feature>
<evidence type="ECO:0000256" key="3">
    <source>
        <dbReference type="ARBA" id="ARBA00022741"/>
    </source>
</evidence>
<dbReference type="EMBL" id="MU006097">
    <property type="protein sequence ID" value="KAF2838238.1"/>
    <property type="molecule type" value="Genomic_DNA"/>
</dbReference>
<dbReference type="FunFam" id="3.40.50.12780:FF:000003">
    <property type="entry name" value="Long-chain-fatty-acid--CoA ligase FadD"/>
    <property type="match status" value="1"/>
</dbReference>